<dbReference type="InterPro" id="IPR027385">
    <property type="entry name" value="Beta-barrel_OMP"/>
</dbReference>
<proteinExistence type="predicted"/>
<evidence type="ECO:0000256" key="1">
    <source>
        <dbReference type="ARBA" id="ARBA00022729"/>
    </source>
</evidence>
<reference evidence="4" key="1">
    <citation type="submission" date="2023-07" db="EMBL/GenBank/DDBJ databases">
        <title>The genome sequence of Rhodocytophaga aerolata KACC 12507.</title>
        <authorList>
            <person name="Zhang X."/>
        </authorList>
    </citation>
    <scope>NUCLEOTIDE SEQUENCE</scope>
    <source>
        <strain evidence="4">KACC 12507</strain>
    </source>
</reference>
<gene>
    <name evidence="4" type="ORF">Q0590_03105</name>
</gene>
<evidence type="ECO:0000259" key="3">
    <source>
        <dbReference type="Pfam" id="PF13505"/>
    </source>
</evidence>
<keyword evidence="5" id="KW-1185">Reference proteome</keyword>
<dbReference type="Pfam" id="PF13505">
    <property type="entry name" value="OMP_b-brl"/>
    <property type="match status" value="1"/>
</dbReference>
<dbReference type="RefSeq" id="WP_302036010.1">
    <property type="nucleotide sequence ID" value="NZ_JAUKPO010000001.1"/>
</dbReference>
<dbReference type="Proteomes" id="UP001168528">
    <property type="component" value="Unassembled WGS sequence"/>
</dbReference>
<feature type="chain" id="PRO_5046509432" description="Outer membrane protein beta-barrel domain-containing protein" evidence="2">
    <location>
        <begin position="24"/>
        <end position="194"/>
    </location>
</feature>
<evidence type="ECO:0000313" key="5">
    <source>
        <dbReference type="Proteomes" id="UP001168528"/>
    </source>
</evidence>
<feature type="signal peptide" evidence="2">
    <location>
        <begin position="1"/>
        <end position="23"/>
    </location>
</feature>
<keyword evidence="1 2" id="KW-0732">Signal</keyword>
<dbReference type="EMBL" id="JAUKPO010000001">
    <property type="protein sequence ID" value="MDO1445220.1"/>
    <property type="molecule type" value="Genomic_DNA"/>
</dbReference>
<protein>
    <recommendedName>
        <fullName evidence="3">Outer membrane protein beta-barrel domain-containing protein</fullName>
    </recommendedName>
</protein>
<accession>A0ABT8QZE9</accession>
<sequence>MKNKLSVLFALCLMIFFAQSAKAQYEKGDILINPGISIGGYGYYNYGLYSNSGGFLPLTINAEYSINDMFSVGGYAGYYSRTYKYSNDYKDRWTALSIGARGTLHASGLLNDQLDLNINEEKLDIYASLLLGFETYSWKVDEKWGGSNYYNNGSRVFPGLTFGARYFFTPKFGGYLELGRNAFGYLNLGVSFKL</sequence>
<dbReference type="SUPFAM" id="SSF56925">
    <property type="entry name" value="OMPA-like"/>
    <property type="match status" value="1"/>
</dbReference>
<feature type="domain" description="Outer membrane protein beta-barrel" evidence="3">
    <location>
        <begin position="9"/>
        <end position="183"/>
    </location>
</feature>
<comment type="caution">
    <text evidence="4">The sequence shown here is derived from an EMBL/GenBank/DDBJ whole genome shotgun (WGS) entry which is preliminary data.</text>
</comment>
<evidence type="ECO:0000256" key="2">
    <source>
        <dbReference type="SAM" id="SignalP"/>
    </source>
</evidence>
<organism evidence="4 5">
    <name type="scientific">Rhodocytophaga aerolata</name>
    <dbReference type="NCBI Taxonomy" id="455078"/>
    <lineage>
        <taxon>Bacteria</taxon>
        <taxon>Pseudomonadati</taxon>
        <taxon>Bacteroidota</taxon>
        <taxon>Cytophagia</taxon>
        <taxon>Cytophagales</taxon>
        <taxon>Rhodocytophagaceae</taxon>
        <taxon>Rhodocytophaga</taxon>
    </lineage>
</organism>
<evidence type="ECO:0000313" key="4">
    <source>
        <dbReference type="EMBL" id="MDO1445220.1"/>
    </source>
</evidence>
<dbReference type="InterPro" id="IPR011250">
    <property type="entry name" value="OMP/PagP_B-barrel"/>
</dbReference>
<name>A0ABT8QZE9_9BACT</name>